<organism evidence="1 2">
    <name type="scientific">Holothuria leucospilota</name>
    <name type="common">Black long sea cucumber</name>
    <name type="synonym">Mertensiothuria leucospilota</name>
    <dbReference type="NCBI Taxonomy" id="206669"/>
    <lineage>
        <taxon>Eukaryota</taxon>
        <taxon>Metazoa</taxon>
        <taxon>Echinodermata</taxon>
        <taxon>Eleutherozoa</taxon>
        <taxon>Echinozoa</taxon>
        <taxon>Holothuroidea</taxon>
        <taxon>Aspidochirotacea</taxon>
        <taxon>Aspidochirotida</taxon>
        <taxon>Holothuriidae</taxon>
        <taxon>Holothuria</taxon>
    </lineage>
</organism>
<protein>
    <submittedName>
        <fullName evidence="1">Uncharacterized protein</fullName>
    </submittedName>
</protein>
<keyword evidence="2" id="KW-1185">Reference proteome</keyword>
<gene>
    <name evidence="1" type="ORF">HOLleu_16282</name>
</gene>
<proteinExistence type="predicted"/>
<name>A0A9Q1HB14_HOLLE</name>
<dbReference type="Proteomes" id="UP001152320">
    <property type="component" value="Chromosome 7"/>
</dbReference>
<comment type="caution">
    <text evidence="1">The sequence shown here is derived from an EMBL/GenBank/DDBJ whole genome shotgun (WGS) entry which is preliminary data.</text>
</comment>
<dbReference type="AlphaFoldDB" id="A0A9Q1HB14"/>
<sequence>MAAAGLGLRADSSRVHKNGIYIHVTWDYIVIGAQFNIYMVTYSHLITFYSFTLPLLMR</sequence>
<reference evidence="1" key="1">
    <citation type="submission" date="2021-10" db="EMBL/GenBank/DDBJ databases">
        <title>Tropical sea cucumber genome reveals ecological adaptation and Cuvierian tubules defense mechanism.</title>
        <authorList>
            <person name="Chen T."/>
        </authorList>
    </citation>
    <scope>NUCLEOTIDE SEQUENCE</scope>
    <source>
        <strain evidence="1">Nanhai2018</strain>
        <tissue evidence="1">Muscle</tissue>
    </source>
</reference>
<dbReference type="EMBL" id="JAIZAY010000007">
    <property type="protein sequence ID" value="KAJ8038761.1"/>
    <property type="molecule type" value="Genomic_DNA"/>
</dbReference>
<accession>A0A9Q1HB14</accession>
<evidence type="ECO:0000313" key="1">
    <source>
        <dbReference type="EMBL" id="KAJ8038761.1"/>
    </source>
</evidence>
<evidence type="ECO:0000313" key="2">
    <source>
        <dbReference type="Proteomes" id="UP001152320"/>
    </source>
</evidence>